<feature type="domain" description="Peptidase S54 GlpG peptidase N-terminal" evidence="9">
    <location>
        <begin position="1"/>
        <end position="77"/>
    </location>
</feature>
<evidence type="ECO:0000256" key="2">
    <source>
        <dbReference type="ARBA" id="ARBA00009045"/>
    </source>
</evidence>
<feature type="transmembrane region" description="Helical" evidence="7">
    <location>
        <begin position="289"/>
        <end position="308"/>
    </location>
</feature>
<name>A0A517P4T5_9PLAN</name>
<evidence type="ECO:0000259" key="9">
    <source>
        <dbReference type="Pfam" id="PF12122"/>
    </source>
</evidence>
<feature type="domain" description="Peptidase S54 rhomboid" evidence="8">
    <location>
        <begin position="182"/>
        <end position="331"/>
    </location>
</feature>
<dbReference type="KEGG" id="acaf:CA12_04710"/>
<dbReference type="Pfam" id="PF01694">
    <property type="entry name" value="Rhomboid"/>
    <property type="match status" value="1"/>
</dbReference>
<dbReference type="GO" id="GO:0016020">
    <property type="term" value="C:membrane"/>
    <property type="evidence" value="ECO:0007669"/>
    <property type="project" value="UniProtKB-SubCell"/>
</dbReference>
<dbReference type="EMBL" id="CP036265">
    <property type="protein sequence ID" value="QDT14398.1"/>
    <property type="molecule type" value="Genomic_DNA"/>
</dbReference>
<evidence type="ECO:0000256" key="6">
    <source>
        <dbReference type="ARBA" id="ARBA00023136"/>
    </source>
</evidence>
<keyword evidence="3 7" id="KW-0812">Transmembrane</keyword>
<evidence type="ECO:0000256" key="3">
    <source>
        <dbReference type="ARBA" id="ARBA00022692"/>
    </source>
</evidence>
<reference evidence="10 11" key="1">
    <citation type="submission" date="2019-02" db="EMBL/GenBank/DDBJ databases">
        <title>Deep-cultivation of Planctomycetes and their phenomic and genomic characterization uncovers novel biology.</title>
        <authorList>
            <person name="Wiegand S."/>
            <person name="Jogler M."/>
            <person name="Boedeker C."/>
            <person name="Pinto D."/>
            <person name="Vollmers J."/>
            <person name="Rivas-Marin E."/>
            <person name="Kohn T."/>
            <person name="Peeters S.H."/>
            <person name="Heuer A."/>
            <person name="Rast P."/>
            <person name="Oberbeckmann S."/>
            <person name="Bunk B."/>
            <person name="Jeske O."/>
            <person name="Meyerdierks A."/>
            <person name="Storesund J.E."/>
            <person name="Kallscheuer N."/>
            <person name="Luecker S."/>
            <person name="Lage O.M."/>
            <person name="Pohl T."/>
            <person name="Merkel B.J."/>
            <person name="Hornburger P."/>
            <person name="Mueller R.-W."/>
            <person name="Bruemmer F."/>
            <person name="Labrenz M."/>
            <person name="Spormann A.M."/>
            <person name="Op den Camp H."/>
            <person name="Overmann J."/>
            <person name="Amann R."/>
            <person name="Jetten M.S.M."/>
            <person name="Mascher T."/>
            <person name="Medema M.H."/>
            <person name="Devos D.P."/>
            <person name="Kaster A.-K."/>
            <person name="Ovreas L."/>
            <person name="Rohde M."/>
            <person name="Galperin M.Y."/>
            <person name="Jogler C."/>
        </authorList>
    </citation>
    <scope>NUCLEOTIDE SEQUENCE [LARGE SCALE GENOMIC DNA]</scope>
    <source>
        <strain evidence="10 11">CA12</strain>
    </source>
</reference>
<keyword evidence="10" id="KW-0645">Protease</keyword>
<dbReference type="InterPro" id="IPR022764">
    <property type="entry name" value="Peptidase_S54_rhomboid_dom"/>
</dbReference>
<dbReference type="SUPFAM" id="SSF144091">
    <property type="entry name" value="Rhomboid-like"/>
    <property type="match status" value="1"/>
</dbReference>
<organism evidence="10 11">
    <name type="scientific">Alienimonas californiensis</name>
    <dbReference type="NCBI Taxonomy" id="2527989"/>
    <lineage>
        <taxon>Bacteria</taxon>
        <taxon>Pseudomonadati</taxon>
        <taxon>Planctomycetota</taxon>
        <taxon>Planctomycetia</taxon>
        <taxon>Planctomycetales</taxon>
        <taxon>Planctomycetaceae</taxon>
        <taxon>Alienimonas</taxon>
    </lineage>
</organism>
<keyword evidence="4 10" id="KW-0378">Hydrolase</keyword>
<proteinExistence type="inferred from homology"/>
<dbReference type="Proteomes" id="UP000318741">
    <property type="component" value="Chromosome"/>
</dbReference>
<dbReference type="RefSeq" id="WP_145357198.1">
    <property type="nucleotide sequence ID" value="NZ_CP036265.1"/>
</dbReference>
<keyword evidence="11" id="KW-1185">Reference proteome</keyword>
<evidence type="ECO:0000256" key="7">
    <source>
        <dbReference type="SAM" id="Phobius"/>
    </source>
</evidence>
<evidence type="ECO:0000256" key="1">
    <source>
        <dbReference type="ARBA" id="ARBA00004141"/>
    </source>
</evidence>
<dbReference type="InterPro" id="IPR038236">
    <property type="entry name" value="GlpG_N_sf"/>
</dbReference>
<evidence type="ECO:0000313" key="11">
    <source>
        <dbReference type="Proteomes" id="UP000318741"/>
    </source>
</evidence>
<protein>
    <submittedName>
        <fullName evidence="10">Rhomboid protease GlpG</fullName>
        <ecNumber evidence="10">3.4.21.105</ecNumber>
    </submittedName>
</protein>
<dbReference type="PANTHER" id="PTHR43731">
    <property type="entry name" value="RHOMBOID PROTEASE"/>
    <property type="match status" value="1"/>
</dbReference>
<keyword evidence="6 7" id="KW-0472">Membrane</keyword>
<dbReference type="OrthoDB" id="9813074at2"/>
<evidence type="ECO:0000256" key="5">
    <source>
        <dbReference type="ARBA" id="ARBA00022989"/>
    </source>
</evidence>
<dbReference type="AlphaFoldDB" id="A0A517P4T5"/>
<dbReference type="InterPro" id="IPR022732">
    <property type="entry name" value="Peptidase_S54_GlpG_N"/>
</dbReference>
<evidence type="ECO:0000259" key="8">
    <source>
        <dbReference type="Pfam" id="PF01694"/>
    </source>
</evidence>
<keyword evidence="5 7" id="KW-1133">Transmembrane helix</keyword>
<dbReference type="InterPro" id="IPR035952">
    <property type="entry name" value="Rhomboid-like_sf"/>
</dbReference>
<gene>
    <name evidence="10" type="primary">glpG_1</name>
    <name evidence="10" type="ORF">CA12_04710</name>
</gene>
<comment type="subcellular location">
    <subcellularLocation>
        <location evidence="1">Membrane</location>
        <topology evidence="1">Multi-pass membrane protein</topology>
    </subcellularLocation>
</comment>
<dbReference type="GO" id="GO:0006508">
    <property type="term" value="P:proteolysis"/>
    <property type="evidence" value="ECO:0007669"/>
    <property type="project" value="UniProtKB-KW"/>
</dbReference>
<dbReference type="GO" id="GO:0004252">
    <property type="term" value="F:serine-type endopeptidase activity"/>
    <property type="evidence" value="ECO:0007669"/>
    <property type="project" value="InterPro"/>
</dbReference>
<comment type="similarity">
    <text evidence="2">Belongs to the peptidase S54 family.</text>
</comment>
<dbReference type="InterPro" id="IPR050925">
    <property type="entry name" value="Rhomboid_protease_S54"/>
</dbReference>
<dbReference type="EC" id="3.4.21.105" evidence="10"/>
<dbReference type="Pfam" id="PF12122">
    <property type="entry name" value="Rhomboid_N"/>
    <property type="match status" value="1"/>
</dbReference>
<feature type="transmembrane region" description="Helical" evidence="7">
    <location>
        <begin position="314"/>
        <end position="331"/>
    </location>
</feature>
<evidence type="ECO:0000313" key="10">
    <source>
        <dbReference type="EMBL" id="QDT14398.1"/>
    </source>
</evidence>
<accession>A0A517P4T5</accession>
<dbReference type="Gene3D" id="1.20.1540.10">
    <property type="entry name" value="Rhomboid-like"/>
    <property type="match status" value="1"/>
</dbReference>
<sequence length="343" mass="37238">MRLLVELPPERAARLTDVLVAEGVAAQFRPNESVGPGAGEAAVWVVEEDDMPAAKATLAAFLDDPNAERFAAASKQADRLRAAAEKERKAAAKRVHRGRDTFRDAASGAPLWKRAPVCAGLIGACVVVALFGWGGMDDPWSLWSRQEPLIHWLWITEHSIVPVRPGWVRLQFDTLGETLAQGEVWRVFTPALLHANPIHLAFNMSWLVGLGAILEGRFGWWRFLLGVLAVAALSNVAEYYADMRFGLPILGLFDFEPSPRFGGFSGVAVALFGFEVGRKRGGRPLTTLSTNSTFFMLAFLVLCLSGSIIAVANVAHFSGLALGFAAGFISAKREGRPRRSLTS</sequence>
<feature type="transmembrane region" description="Helical" evidence="7">
    <location>
        <begin position="221"/>
        <end position="241"/>
    </location>
</feature>
<dbReference type="Gene3D" id="3.30.70.2350">
    <property type="match status" value="1"/>
</dbReference>
<evidence type="ECO:0000256" key="4">
    <source>
        <dbReference type="ARBA" id="ARBA00022801"/>
    </source>
</evidence>
<dbReference type="PANTHER" id="PTHR43731:SF14">
    <property type="entry name" value="PRESENILIN-ASSOCIATED RHOMBOID-LIKE PROTEIN, MITOCHONDRIAL"/>
    <property type="match status" value="1"/>
</dbReference>